<evidence type="ECO:0000313" key="2">
    <source>
        <dbReference type="Proteomes" id="UP000679992"/>
    </source>
</evidence>
<evidence type="ECO:0008006" key="3">
    <source>
        <dbReference type="Google" id="ProtNLM"/>
    </source>
</evidence>
<comment type="caution">
    <text evidence="1">The sequence shown here is derived from an EMBL/GenBank/DDBJ whole genome shotgun (WGS) entry which is preliminary data.</text>
</comment>
<protein>
    <recommendedName>
        <fullName evidence="3">DUF1450 domain-containing protein</fullName>
    </recommendedName>
</protein>
<name>A0ABQ4M788_9BACL</name>
<sequence length="84" mass="9470">MSMGIVVVEVCDSNLMSALELEELEEEYPEIAVLRSDCMNLCGLCKLRPYAMVNGNKVFAKTTEECIALIRQSIEEELKAFHNI</sequence>
<gene>
    <name evidence="1" type="ORF">J42TS3_08380</name>
</gene>
<reference evidence="1 2" key="1">
    <citation type="submission" date="2021-03" db="EMBL/GenBank/DDBJ databases">
        <title>Antimicrobial resistance genes in bacteria isolated from Japanese honey, and their potential for conferring macrolide and lincosamide resistance in the American foulbrood pathogen Paenibacillus larvae.</title>
        <authorList>
            <person name="Okamoto M."/>
            <person name="Kumagai M."/>
            <person name="Kanamori H."/>
            <person name="Takamatsu D."/>
        </authorList>
    </citation>
    <scope>NUCLEOTIDE SEQUENCE [LARGE SCALE GENOMIC DNA]</scope>
    <source>
        <strain evidence="1 2">J42TS3</strain>
    </source>
</reference>
<keyword evidence="2" id="KW-1185">Reference proteome</keyword>
<organism evidence="1 2">
    <name type="scientific">Paenibacillus vini</name>
    <dbReference type="NCBI Taxonomy" id="1476024"/>
    <lineage>
        <taxon>Bacteria</taxon>
        <taxon>Bacillati</taxon>
        <taxon>Bacillota</taxon>
        <taxon>Bacilli</taxon>
        <taxon>Bacillales</taxon>
        <taxon>Paenibacillaceae</taxon>
        <taxon>Paenibacillus</taxon>
    </lineage>
</organism>
<dbReference type="InterPro" id="IPR009910">
    <property type="entry name" value="DUF1450"/>
</dbReference>
<accession>A0ABQ4M788</accession>
<dbReference type="Proteomes" id="UP000679992">
    <property type="component" value="Unassembled WGS sequence"/>
</dbReference>
<proteinExistence type="predicted"/>
<dbReference type="Pfam" id="PF07293">
    <property type="entry name" value="DUF1450"/>
    <property type="match status" value="1"/>
</dbReference>
<evidence type="ECO:0000313" key="1">
    <source>
        <dbReference type="EMBL" id="GIP51803.1"/>
    </source>
</evidence>
<dbReference type="EMBL" id="BOSL01000002">
    <property type="protein sequence ID" value="GIP51803.1"/>
    <property type="molecule type" value="Genomic_DNA"/>
</dbReference>